<proteinExistence type="predicted"/>
<reference evidence="2 3" key="1">
    <citation type="submission" date="2018-08" db="EMBL/GenBank/DDBJ databases">
        <title>Genomic Encyclopedia of Archaeal and Bacterial Type Strains, Phase II (KMG-II): from individual species to whole genera.</title>
        <authorList>
            <person name="Goeker M."/>
        </authorList>
    </citation>
    <scope>NUCLEOTIDE SEQUENCE [LARGE SCALE GENOMIC DNA]</scope>
    <source>
        <strain evidence="2 3">DSM 15986</strain>
    </source>
</reference>
<name>A0A3E0E5V4_9BACT</name>
<feature type="transmembrane region" description="Helical" evidence="1">
    <location>
        <begin position="48"/>
        <end position="69"/>
    </location>
</feature>
<sequence length="113" mass="13051">MIAATRIESGSAIRAGISTCLVCCDCQFRTADSAKYSFRIKLLLRPNFWFVISFLFMAGKAWIVLFTALELDRNDIQIRMPMLTARLVINRLTIDIDSFDFRSYNWEERSLLG</sequence>
<keyword evidence="1" id="KW-1133">Transmembrane helix</keyword>
<keyword evidence="1" id="KW-0812">Transmembrane</keyword>
<keyword evidence="3" id="KW-1185">Reference proteome</keyword>
<organism evidence="2 3">
    <name type="scientific">Algoriphagus antarcticus</name>
    <dbReference type="NCBI Taxonomy" id="238540"/>
    <lineage>
        <taxon>Bacteria</taxon>
        <taxon>Pseudomonadati</taxon>
        <taxon>Bacteroidota</taxon>
        <taxon>Cytophagia</taxon>
        <taxon>Cytophagales</taxon>
        <taxon>Cyclobacteriaceae</taxon>
        <taxon>Algoriphagus</taxon>
    </lineage>
</organism>
<protein>
    <submittedName>
        <fullName evidence="2">Uncharacterized protein</fullName>
    </submittedName>
</protein>
<evidence type="ECO:0000256" key="1">
    <source>
        <dbReference type="SAM" id="Phobius"/>
    </source>
</evidence>
<accession>A0A3E0E5V4</accession>
<evidence type="ECO:0000313" key="3">
    <source>
        <dbReference type="Proteomes" id="UP000256405"/>
    </source>
</evidence>
<dbReference type="Proteomes" id="UP000256405">
    <property type="component" value="Unassembled WGS sequence"/>
</dbReference>
<evidence type="ECO:0000313" key="2">
    <source>
        <dbReference type="EMBL" id="REG92659.1"/>
    </source>
</evidence>
<gene>
    <name evidence="2" type="ORF">C8N25_10257</name>
</gene>
<keyword evidence="1" id="KW-0472">Membrane</keyword>
<comment type="caution">
    <text evidence="2">The sequence shown here is derived from an EMBL/GenBank/DDBJ whole genome shotgun (WGS) entry which is preliminary data.</text>
</comment>
<dbReference type="EMBL" id="QUNF01000002">
    <property type="protein sequence ID" value="REG92659.1"/>
    <property type="molecule type" value="Genomic_DNA"/>
</dbReference>
<dbReference type="AlphaFoldDB" id="A0A3E0E5V4"/>